<feature type="transmembrane region" description="Helical" evidence="9">
    <location>
        <begin position="118"/>
        <end position="136"/>
    </location>
</feature>
<dbReference type="CDD" id="cd17346">
    <property type="entry name" value="MFS_DtpA_like"/>
    <property type="match status" value="1"/>
</dbReference>
<evidence type="ECO:0000256" key="2">
    <source>
        <dbReference type="ARBA" id="ARBA00022448"/>
    </source>
</evidence>
<sequence>MTNRTNQLAGHPRGLFILFLTEMWERFSFYGMKALLIFYLTKYHFFSDTAGNHIVGNYATLVYALPLLGGLLADKYLGYRKAVIFGAVLLLLGHLGMAFEGTQAYYNNSGQLVQDTRAIQFFYFSMGLIIMGVGFLKPNISAITGRLYEQGDPRRDAGFTIFYMGINLGSFSATLLCGWLGETFGWRYGFGVAGIGMILGLFTFIKGQRFLEQQAEPPHPALLKEKTAIGINKEWMVYLCSSLGVFVCWQLVQRHALVGGILGITAIAVVLFLLGFILTRCSGEERGRMLALLTLTLFSVIFWALFEQSYSSMNLFADRVVNRQTPFGTIKASQFLSLSGFFIVLLAPVFAMVWMQLSKRNREPNAAVKFATGIIWAAAGFGVLVWGIQLAGADGKVSPWWLVLAYLLHTCGELSISPVGLAAVSRLSVPRLVGFMMGVWFLATAGSEYIAGLLATIASVETTAGVVKDAGSSAAAYAALFRFLFYTGLIAGAVLLALSPLLSKHLKHKK</sequence>
<comment type="caution">
    <text evidence="10">The sequence shown here is derived from an EMBL/GenBank/DDBJ whole genome shotgun (WGS) entry which is preliminary data.</text>
</comment>
<feature type="transmembrane region" description="Helical" evidence="9">
    <location>
        <begin position="84"/>
        <end position="106"/>
    </location>
</feature>
<feature type="transmembrane region" description="Helical" evidence="9">
    <location>
        <begin position="435"/>
        <end position="460"/>
    </location>
</feature>
<dbReference type="PROSITE" id="PS01023">
    <property type="entry name" value="PTR2_2"/>
    <property type="match status" value="1"/>
</dbReference>
<feature type="transmembrane region" description="Helical" evidence="9">
    <location>
        <begin position="27"/>
        <end position="46"/>
    </location>
</feature>
<organism evidence="10 11">
    <name type="scientific">Filimonas zeae</name>
    <dbReference type="NCBI Taxonomy" id="1737353"/>
    <lineage>
        <taxon>Bacteria</taxon>
        <taxon>Pseudomonadati</taxon>
        <taxon>Bacteroidota</taxon>
        <taxon>Chitinophagia</taxon>
        <taxon>Chitinophagales</taxon>
        <taxon>Chitinophagaceae</taxon>
        <taxon>Filimonas</taxon>
    </lineage>
</organism>
<dbReference type="InterPro" id="IPR036259">
    <property type="entry name" value="MFS_trans_sf"/>
</dbReference>
<dbReference type="NCBIfam" id="TIGR00924">
    <property type="entry name" value="yjdL_sub1_fam"/>
    <property type="match status" value="1"/>
</dbReference>
<evidence type="ECO:0000256" key="7">
    <source>
        <dbReference type="ARBA" id="ARBA00023136"/>
    </source>
</evidence>
<gene>
    <name evidence="10" type="ORF">GCM10011379_05480</name>
</gene>
<dbReference type="PROSITE" id="PS01022">
    <property type="entry name" value="PTR2_1"/>
    <property type="match status" value="1"/>
</dbReference>
<dbReference type="PANTHER" id="PTHR23517">
    <property type="entry name" value="RESISTANCE PROTEIN MDTM, PUTATIVE-RELATED-RELATED"/>
    <property type="match status" value="1"/>
</dbReference>
<dbReference type="SUPFAM" id="SSF103473">
    <property type="entry name" value="MFS general substrate transporter"/>
    <property type="match status" value="1"/>
</dbReference>
<dbReference type="RefSeq" id="WP_188950447.1">
    <property type="nucleotide sequence ID" value="NZ_BMIB01000001.1"/>
</dbReference>
<evidence type="ECO:0000256" key="5">
    <source>
        <dbReference type="ARBA" id="ARBA00022856"/>
    </source>
</evidence>
<keyword evidence="5" id="KW-0653">Protein transport</keyword>
<dbReference type="InterPro" id="IPR018456">
    <property type="entry name" value="PTR2_symporter_CS"/>
</dbReference>
<dbReference type="GO" id="GO:0005886">
    <property type="term" value="C:plasma membrane"/>
    <property type="evidence" value="ECO:0007669"/>
    <property type="project" value="UniProtKB-SubCell"/>
</dbReference>
<keyword evidence="5" id="KW-0571">Peptide transport</keyword>
<dbReference type="EMBL" id="BMIB01000001">
    <property type="protein sequence ID" value="GGH59081.1"/>
    <property type="molecule type" value="Genomic_DNA"/>
</dbReference>
<feature type="transmembrane region" description="Helical" evidence="9">
    <location>
        <begin position="235"/>
        <end position="252"/>
    </location>
</feature>
<dbReference type="AlphaFoldDB" id="A0A917ING9"/>
<dbReference type="Gene3D" id="1.20.1250.20">
    <property type="entry name" value="MFS general substrate transporter like domains"/>
    <property type="match status" value="1"/>
</dbReference>
<evidence type="ECO:0000256" key="8">
    <source>
        <dbReference type="RuleBase" id="RU003755"/>
    </source>
</evidence>
<keyword evidence="3" id="KW-1003">Cell membrane</keyword>
<feature type="transmembrane region" description="Helical" evidence="9">
    <location>
        <begin position="187"/>
        <end position="205"/>
    </location>
</feature>
<dbReference type="InterPro" id="IPR005279">
    <property type="entry name" value="Dipep/tripep_permease"/>
</dbReference>
<feature type="transmembrane region" description="Helical" evidence="9">
    <location>
        <begin position="157"/>
        <end position="181"/>
    </location>
</feature>
<evidence type="ECO:0000256" key="4">
    <source>
        <dbReference type="ARBA" id="ARBA00022692"/>
    </source>
</evidence>
<reference evidence="10" key="1">
    <citation type="journal article" date="2014" name="Int. J. Syst. Evol. Microbiol.">
        <title>Complete genome sequence of Corynebacterium casei LMG S-19264T (=DSM 44701T), isolated from a smear-ripened cheese.</title>
        <authorList>
            <consortium name="US DOE Joint Genome Institute (JGI-PGF)"/>
            <person name="Walter F."/>
            <person name="Albersmeier A."/>
            <person name="Kalinowski J."/>
            <person name="Ruckert C."/>
        </authorList>
    </citation>
    <scope>NUCLEOTIDE SEQUENCE</scope>
    <source>
        <strain evidence="10">CGMCC 1.15290</strain>
    </source>
</reference>
<evidence type="ECO:0000256" key="6">
    <source>
        <dbReference type="ARBA" id="ARBA00022989"/>
    </source>
</evidence>
<keyword evidence="6 9" id="KW-1133">Transmembrane helix</keyword>
<evidence type="ECO:0000313" key="10">
    <source>
        <dbReference type="EMBL" id="GGH59081.1"/>
    </source>
</evidence>
<keyword evidence="4 8" id="KW-0812">Transmembrane</keyword>
<dbReference type="Proteomes" id="UP000627292">
    <property type="component" value="Unassembled WGS sequence"/>
</dbReference>
<evidence type="ECO:0000313" key="11">
    <source>
        <dbReference type="Proteomes" id="UP000627292"/>
    </source>
</evidence>
<protein>
    <submittedName>
        <fullName evidence="10">MFS transporter</fullName>
    </submittedName>
</protein>
<feature type="transmembrane region" description="Helical" evidence="9">
    <location>
        <begin position="480"/>
        <end position="502"/>
    </location>
</feature>
<dbReference type="GO" id="GO:0006857">
    <property type="term" value="P:oligopeptide transport"/>
    <property type="evidence" value="ECO:0007669"/>
    <property type="project" value="InterPro"/>
</dbReference>
<feature type="transmembrane region" description="Helical" evidence="9">
    <location>
        <begin position="290"/>
        <end position="306"/>
    </location>
</feature>
<feature type="transmembrane region" description="Helical" evidence="9">
    <location>
        <begin position="258"/>
        <end position="278"/>
    </location>
</feature>
<evidence type="ECO:0000256" key="1">
    <source>
        <dbReference type="ARBA" id="ARBA00004651"/>
    </source>
</evidence>
<dbReference type="Pfam" id="PF00854">
    <property type="entry name" value="PTR2"/>
    <property type="match status" value="1"/>
</dbReference>
<reference evidence="10" key="2">
    <citation type="submission" date="2020-09" db="EMBL/GenBank/DDBJ databases">
        <authorList>
            <person name="Sun Q."/>
            <person name="Zhou Y."/>
        </authorList>
    </citation>
    <scope>NUCLEOTIDE SEQUENCE</scope>
    <source>
        <strain evidence="10">CGMCC 1.15290</strain>
    </source>
</reference>
<keyword evidence="7 9" id="KW-0472">Membrane</keyword>
<keyword evidence="2 8" id="KW-0813">Transport</keyword>
<feature type="transmembrane region" description="Helical" evidence="9">
    <location>
        <begin position="335"/>
        <end position="355"/>
    </location>
</feature>
<feature type="transmembrane region" description="Helical" evidence="9">
    <location>
        <begin position="367"/>
        <end position="388"/>
    </location>
</feature>
<evidence type="ECO:0000256" key="3">
    <source>
        <dbReference type="ARBA" id="ARBA00022475"/>
    </source>
</evidence>
<evidence type="ECO:0000256" key="9">
    <source>
        <dbReference type="SAM" id="Phobius"/>
    </source>
</evidence>
<keyword evidence="11" id="KW-1185">Reference proteome</keyword>
<feature type="transmembrane region" description="Helical" evidence="9">
    <location>
        <begin position="58"/>
        <end position="77"/>
    </location>
</feature>
<accession>A0A917ING9</accession>
<comment type="similarity">
    <text evidence="8">Belongs to the major facilitator superfamily. Proton-dependent oligopeptide transporter (POT/PTR) (TC 2.A.17) family.</text>
</comment>
<name>A0A917ING9_9BACT</name>
<feature type="transmembrane region" description="Helical" evidence="9">
    <location>
        <begin position="400"/>
        <end position="423"/>
    </location>
</feature>
<proteinExistence type="inferred from homology"/>
<dbReference type="InterPro" id="IPR050171">
    <property type="entry name" value="MFS_Transporters"/>
</dbReference>
<dbReference type="PANTHER" id="PTHR23517:SF15">
    <property type="entry name" value="PROTON-DEPENDENT OLIGOPEPTIDE FAMILY TRANSPORT PROTEIN"/>
    <property type="match status" value="1"/>
</dbReference>
<dbReference type="InterPro" id="IPR000109">
    <property type="entry name" value="POT_fam"/>
</dbReference>
<dbReference type="GO" id="GO:1904680">
    <property type="term" value="F:peptide transmembrane transporter activity"/>
    <property type="evidence" value="ECO:0007669"/>
    <property type="project" value="InterPro"/>
</dbReference>
<comment type="subcellular location">
    <subcellularLocation>
        <location evidence="1">Cell membrane</location>
        <topology evidence="1">Multi-pass membrane protein</topology>
    </subcellularLocation>
    <subcellularLocation>
        <location evidence="8">Membrane</location>
        <topology evidence="8">Multi-pass membrane protein</topology>
    </subcellularLocation>
</comment>